<keyword evidence="2" id="KW-0813">Transport</keyword>
<keyword evidence="7" id="KW-1185">Reference proteome</keyword>
<reference evidence="6 7" key="1">
    <citation type="journal article" date="2011" name="Stand. Genomic Sci.">
        <title>Complete genome sequence of Thermomonospora curvata type strain (B9).</title>
        <authorList>
            <person name="Chertkov O."/>
            <person name="Sikorski J."/>
            <person name="Nolan M."/>
            <person name="Lapidus A."/>
            <person name="Lucas S."/>
            <person name="Del Rio T.G."/>
            <person name="Tice H."/>
            <person name="Cheng J.F."/>
            <person name="Goodwin L."/>
            <person name="Pitluck S."/>
            <person name="Liolios K."/>
            <person name="Ivanova N."/>
            <person name="Mavromatis K."/>
            <person name="Mikhailova N."/>
            <person name="Ovchinnikova G."/>
            <person name="Pati A."/>
            <person name="Chen A."/>
            <person name="Palaniappan K."/>
            <person name="Djao O.D."/>
            <person name="Land M."/>
            <person name="Hauser L."/>
            <person name="Chang Y.J."/>
            <person name="Jeffries C.D."/>
            <person name="Brettin T."/>
            <person name="Han C."/>
            <person name="Detter J.C."/>
            <person name="Rohde M."/>
            <person name="Goker M."/>
            <person name="Woyke T."/>
            <person name="Bristow J."/>
            <person name="Eisen J.A."/>
            <person name="Markowitz V."/>
            <person name="Hugenholtz P."/>
            <person name="Klenk H.P."/>
            <person name="Kyrpides N.C."/>
        </authorList>
    </citation>
    <scope>NUCLEOTIDE SEQUENCE [LARGE SCALE GENOMIC DNA]</scope>
    <source>
        <strain evidence="7">ATCC 19995 / DSM 43183 / JCM 3096 / KCTC 9072 / NBRC 15933 / NCIMB 10081 / Henssen B9</strain>
    </source>
</reference>
<dbReference type="PROSITE" id="PS50893">
    <property type="entry name" value="ABC_TRANSPORTER_2"/>
    <property type="match status" value="1"/>
</dbReference>
<name>D1A7Y4_THECD</name>
<comment type="similarity">
    <text evidence="1">Belongs to the ABC transporter superfamily.</text>
</comment>
<proteinExistence type="inferred from homology"/>
<dbReference type="GO" id="GO:0005524">
    <property type="term" value="F:ATP binding"/>
    <property type="evidence" value="ECO:0007669"/>
    <property type="project" value="UniProtKB-KW"/>
</dbReference>
<dbReference type="GO" id="GO:0016887">
    <property type="term" value="F:ATP hydrolysis activity"/>
    <property type="evidence" value="ECO:0007669"/>
    <property type="project" value="InterPro"/>
</dbReference>
<dbReference type="InterPro" id="IPR003593">
    <property type="entry name" value="AAA+_ATPase"/>
</dbReference>
<dbReference type="PANTHER" id="PTHR43335:SF4">
    <property type="entry name" value="ABC TRANSPORTER, ATP-BINDING PROTEIN"/>
    <property type="match status" value="1"/>
</dbReference>
<dbReference type="CDD" id="cd03268">
    <property type="entry name" value="ABC_BcrA_bacitracin_resist"/>
    <property type="match status" value="1"/>
</dbReference>
<keyword evidence="3" id="KW-0547">Nucleotide-binding</keyword>
<dbReference type="PROSITE" id="PS00211">
    <property type="entry name" value="ABC_TRANSPORTER_1"/>
    <property type="match status" value="1"/>
</dbReference>
<dbReference type="Gene3D" id="3.40.50.300">
    <property type="entry name" value="P-loop containing nucleotide triphosphate hydrolases"/>
    <property type="match status" value="1"/>
</dbReference>
<sequence>MIEARGLTKRYGAKVAVDHADFTVRPGKVTGFLGPNGAGKSTTMRLILGLDRPTEGEVTVNGRSYRELPAPLREVGALLEARAAHGGRSAYNHLWCLARSNGIPRRRVDEVLELVGLAAVAKKPVRGFSLGMSQRLGIAAALLGDPGVLMFDEPVNGLDPEGIVWIRTLMRQLAAEGRTVFVSSHLMSEMALTADHLVVIGKGRILADTSMREFIDANATSHVRVRSPHLDRLAPLLAEKGWRVEDDSEGAVRVYGATAEQIGDLAGEAGLWLHELTGVQASLEDAFMRLTGEAVEYHAGAPAVPHQAQAAEPLPGGGR</sequence>
<evidence type="ECO:0000313" key="6">
    <source>
        <dbReference type="EMBL" id="ACY98506.1"/>
    </source>
</evidence>
<dbReference type="Pfam" id="PF00005">
    <property type="entry name" value="ABC_tran"/>
    <property type="match status" value="1"/>
</dbReference>
<dbReference type="RefSeq" id="WP_012853290.1">
    <property type="nucleotide sequence ID" value="NC_013510.1"/>
</dbReference>
<dbReference type="Proteomes" id="UP000001918">
    <property type="component" value="Chromosome"/>
</dbReference>
<evidence type="ECO:0000256" key="4">
    <source>
        <dbReference type="ARBA" id="ARBA00022840"/>
    </source>
</evidence>
<dbReference type="SUPFAM" id="SSF52540">
    <property type="entry name" value="P-loop containing nucleoside triphosphate hydrolases"/>
    <property type="match status" value="1"/>
</dbReference>
<organism evidence="6 7">
    <name type="scientific">Thermomonospora curvata (strain ATCC 19995 / DSM 43183 / JCM 3096 / KCTC 9072 / NBRC 15933 / NCIMB 10081 / Henssen B9)</name>
    <dbReference type="NCBI Taxonomy" id="471852"/>
    <lineage>
        <taxon>Bacteria</taxon>
        <taxon>Bacillati</taxon>
        <taxon>Actinomycetota</taxon>
        <taxon>Actinomycetes</taxon>
        <taxon>Streptosporangiales</taxon>
        <taxon>Thermomonosporaceae</taxon>
        <taxon>Thermomonospora</taxon>
    </lineage>
</organism>
<evidence type="ECO:0000256" key="2">
    <source>
        <dbReference type="ARBA" id="ARBA00022448"/>
    </source>
</evidence>
<gene>
    <name evidence="6" type="ordered locus">Tcur_2964</name>
</gene>
<evidence type="ECO:0000256" key="3">
    <source>
        <dbReference type="ARBA" id="ARBA00022741"/>
    </source>
</evidence>
<dbReference type="eggNOG" id="COG1131">
    <property type="taxonomic scope" value="Bacteria"/>
</dbReference>
<dbReference type="InterPro" id="IPR003439">
    <property type="entry name" value="ABC_transporter-like_ATP-bd"/>
</dbReference>
<dbReference type="KEGG" id="tcu:Tcur_2964"/>
<protein>
    <submittedName>
        <fullName evidence="6">ABC transporter related protein</fullName>
    </submittedName>
</protein>
<dbReference type="EMBL" id="CP001738">
    <property type="protein sequence ID" value="ACY98506.1"/>
    <property type="molecule type" value="Genomic_DNA"/>
</dbReference>
<dbReference type="STRING" id="471852.Tcur_2964"/>
<dbReference type="HOGENOM" id="CLU_000604_1_2_11"/>
<accession>D1A7Y4</accession>
<keyword evidence="4" id="KW-0067">ATP-binding</keyword>
<evidence type="ECO:0000313" key="7">
    <source>
        <dbReference type="Proteomes" id="UP000001918"/>
    </source>
</evidence>
<dbReference type="PANTHER" id="PTHR43335">
    <property type="entry name" value="ABC TRANSPORTER, ATP-BINDING PROTEIN"/>
    <property type="match status" value="1"/>
</dbReference>
<dbReference type="InterPro" id="IPR017871">
    <property type="entry name" value="ABC_transporter-like_CS"/>
</dbReference>
<dbReference type="AlphaFoldDB" id="D1A7Y4"/>
<feature type="domain" description="ABC transporter" evidence="5">
    <location>
        <begin position="2"/>
        <end position="227"/>
    </location>
</feature>
<dbReference type="SMART" id="SM00382">
    <property type="entry name" value="AAA"/>
    <property type="match status" value="1"/>
</dbReference>
<dbReference type="OrthoDB" id="3217132at2"/>
<evidence type="ECO:0000256" key="1">
    <source>
        <dbReference type="ARBA" id="ARBA00005417"/>
    </source>
</evidence>
<dbReference type="InterPro" id="IPR027417">
    <property type="entry name" value="P-loop_NTPase"/>
</dbReference>
<evidence type="ECO:0000259" key="5">
    <source>
        <dbReference type="PROSITE" id="PS50893"/>
    </source>
</evidence>